<dbReference type="EC" id="6.3.2.8" evidence="3 14"/>
<evidence type="ECO:0000256" key="9">
    <source>
        <dbReference type="ARBA" id="ARBA00022960"/>
    </source>
</evidence>
<dbReference type="PANTHER" id="PTHR43445">
    <property type="entry name" value="UDP-N-ACETYLMURAMATE--L-ALANINE LIGASE-RELATED"/>
    <property type="match status" value="1"/>
</dbReference>
<comment type="similarity">
    <text evidence="14">Belongs to the MurCDEF family.</text>
</comment>
<dbReference type="Proteomes" id="UP000226429">
    <property type="component" value="Unassembled WGS sequence"/>
</dbReference>
<comment type="pathway">
    <text evidence="2 14">Cell wall biogenesis; peptidoglycan biosynthesis.</text>
</comment>
<keyword evidence="7 14" id="KW-0547">Nucleotide-binding</keyword>
<dbReference type="UniPathway" id="UPA00219"/>
<dbReference type="InterPro" id="IPR013221">
    <property type="entry name" value="Mur_ligase_cen"/>
</dbReference>
<dbReference type="Pfam" id="PF01225">
    <property type="entry name" value="Mur_ligase"/>
    <property type="match status" value="1"/>
</dbReference>
<dbReference type="GO" id="GO:0008360">
    <property type="term" value="P:regulation of cell shape"/>
    <property type="evidence" value="ECO:0007669"/>
    <property type="project" value="UniProtKB-KW"/>
</dbReference>
<keyword evidence="19" id="KW-1185">Reference proteome</keyword>
<dbReference type="GO" id="GO:0005524">
    <property type="term" value="F:ATP binding"/>
    <property type="evidence" value="ECO:0007669"/>
    <property type="project" value="UniProtKB-UniRule"/>
</dbReference>
<dbReference type="GO" id="GO:0009252">
    <property type="term" value="P:peptidoglycan biosynthetic process"/>
    <property type="evidence" value="ECO:0007669"/>
    <property type="project" value="UniProtKB-UniRule"/>
</dbReference>
<dbReference type="Gene3D" id="3.40.50.720">
    <property type="entry name" value="NAD(P)-binding Rossmann-like Domain"/>
    <property type="match status" value="1"/>
</dbReference>
<dbReference type="Gene3D" id="3.90.190.20">
    <property type="entry name" value="Mur ligase, C-terminal domain"/>
    <property type="match status" value="1"/>
</dbReference>
<sequence length="472" mass="52229">MKIPFADNQMGRIKHLHFVGIGGAGMGGIAEILLNEGYTISGSDLQENTMTRHLQKLGAQIKRGHHEDHIRHANVIIYSSAVSPDNLEIKAARHALIPVVPRALMLAELMRFRYSVAVAGTHGKTTTTSLVASVLGEAGLDPTFVIGGRLNSTSTHARLGAGRYLVAEADESDASFLYLKPMIAIVTNIDIDHMETYNDSFQQLKQSFLEFLWHLPFYGLAILCCDDPVIRSLLPDIMRPIITYGFSEDADIRITSFQQKGIKNYFSVARPRQKPLDITLNLPGEHNALNSLAAIAVASELGIKDEIMQTALSHFSGIDRRFQILGEFSYQKGHVLLIDDYGHHPREIAATLKAIRNAWPDRRLVMIYQPHRYTRTRDLFNDFVEILSTVDRLLLLDVYAAGETPIPDANSASLLKSIHQAGHLNPIHVEDKQNLSQTLAQVLQAGDVLLLQGAGDIGSIAQNLAHSQLEMN</sequence>
<dbReference type="Gene3D" id="3.40.1190.10">
    <property type="entry name" value="Mur-like, catalytic domain"/>
    <property type="match status" value="1"/>
</dbReference>
<evidence type="ECO:0000256" key="11">
    <source>
        <dbReference type="ARBA" id="ARBA00023306"/>
    </source>
</evidence>
<dbReference type="Pfam" id="PF02875">
    <property type="entry name" value="Mur_ligase_C"/>
    <property type="match status" value="1"/>
</dbReference>
<comment type="subcellular location">
    <subcellularLocation>
        <location evidence="1 14">Cytoplasm</location>
    </subcellularLocation>
</comment>
<evidence type="ECO:0000259" key="15">
    <source>
        <dbReference type="Pfam" id="PF01225"/>
    </source>
</evidence>
<proteinExistence type="inferred from homology"/>
<comment type="function">
    <text evidence="14">Cell wall formation.</text>
</comment>
<dbReference type="GO" id="GO:0008763">
    <property type="term" value="F:UDP-N-acetylmuramate-L-alanine ligase activity"/>
    <property type="evidence" value="ECO:0007669"/>
    <property type="project" value="UniProtKB-UniRule"/>
</dbReference>
<evidence type="ECO:0000256" key="7">
    <source>
        <dbReference type="ARBA" id="ARBA00022741"/>
    </source>
</evidence>
<keyword evidence="9 14" id="KW-0133">Cell shape</keyword>
<comment type="catalytic activity">
    <reaction evidence="13 14">
        <text>UDP-N-acetyl-alpha-D-muramate + L-alanine + ATP = UDP-N-acetyl-alpha-D-muramoyl-L-alanine + ADP + phosphate + H(+)</text>
        <dbReference type="Rhea" id="RHEA:23372"/>
        <dbReference type="ChEBI" id="CHEBI:15378"/>
        <dbReference type="ChEBI" id="CHEBI:30616"/>
        <dbReference type="ChEBI" id="CHEBI:43474"/>
        <dbReference type="ChEBI" id="CHEBI:57972"/>
        <dbReference type="ChEBI" id="CHEBI:70757"/>
        <dbReference type="ChEBI" id="CHEBI:83898"/>
        <dbReference type="ChEBI" id="CHEBI:456216"/>
        <dbReference type="EC" id="6.3.2.8"/>
    </reaction>
</comment>
<dbReference type="SUPFAM" id="SSF53244">
    <property type="entry name" value="MurD-like peptide ligases, peptide-binding domain"/>
    <property type="match status" value="1"/>
</dbReference>
<dbReference type="InterPro" id="IPR036565">
    <property type="entry name" value="Mur-like_cat_sf"/>
</dbReference>
<dbReference type="EMBL" id="NMOS02000012">
    <property type="protein sequence ID" value="RDH40253.1"/>
    <property type="molecule type" value="Genomic_DNA"/>
</dbReference>
<name>A0A370CHJ5_9COXI</name>
<dbReference type="SUPFAM" id="SSF53623">
    <property type="entry name" value="MurD-like peptide ligases, catalytic domain"/>
    <property type="match status" value="1"/>
</dbReference>
<accession>A0A370CHJ5</accession>
<dbReference type="GO" id="GO:0051301">
    <property type="term" value="P:cell division"/>
    <property type="evidence" value="ECO:0007669"/>
    <property type="project" value="UniProtKB-KW"/>
</dbReference>
<evidence type="ECO:0000256" key="3">
    <source>
        <dbReference type="ARBA" id="ARBA00012211"/>
    </source>
</evidence>
<evidence type="ECO:0000256" key="1">
    <source>
        <dbReference type="ARBA" id="ARBA00004496"/>
    </source>
</evidence>
<evidence type="ECO:0000256" key="4">
    <source>
        <dbReference type="ARBA" id="ARBA00022490"/>
    </source>
</evidence>
<evidence type="ECO:0000256" key="10">
    <source>
        <dbReference type="ARBA" id="ARBA00022984"/>
    </source>
</evidence>
<dbReference type="InterPro" id="IPR036615">
    <property type="entry name" value="Mur_ligase_C_dom_sf"/>
</dbReference>
<dbReference type="SUPFAM" id="SSF51984">
    <property type="entry name" value="MurCD N-terminal domain"/>
    <property type="match status" value="1"/>
</dbReference>
<dbReference type="InterPro" id="IPR004101">
    <property type="entry name" value="Mur_ligase_C"/>
</dbReference>
<dbReference type="FunFam" id="3.40.1190.10:FF:000001">
    <property type="entry name" value="UDP-N-acetylmuramate--L-alanine ligase"/>
    <property type="match status" value="1"/>
</dbReference>
<dbReference type="Pfam" id="PF08245">
    <property type="entry name" value="Mur_ligase_M"/>
    <property type="match status" value="1"/>
</dbReference>
<evidence type="ECO:0000256" key="12">
    <source>
        <dbReference type="ARBA" id="ARBA00023316"/>
    </source>
</evidence>
<evidence type="ECO:0000259" key="17">
    <source>
        <dbReference type="Pfam" id="PF08245"/>
    </source>
</evidence>
<keyword evidence="10 14" id="KW-0573">Peptidoglycan synthesis</keyword>
<evidence type="ECO:0000259" key="16">
    <source>
        <dbReference type="Pfam" id="PF02875"/>
    </source>
</evidence>
<gene>
    <name evidence="14" type="primary">murC</name>
    <name evidence="18" type="ORF">CFE62_004790</name>
</gene>
<dbReference type="GO" id="GO:0005737">
    <property type="term" value="C:cytoplasm"/>
    <property type="evidence" value="ECO:0007669"/>
    <property type="project" value="UniProtKB-SubCell"/>
</dbReference>
<evidence type="ECO:0000313" key="19">
    <source>
        <dbReference type="Proteomes" id="UP000226429"/>
    </source>
</evidence>
<keyword evidence="11 14" id="KW-0131">Cell cycle</keyword>
<protein>
    <recommendedName>
        <fullName evidence="3 14">UDP-N-acetylmuramate--L-alanine ligase</fullName>
        <ecNumber evidence="3 14">6.3.2.8</ecNumber>
    </recommendedName>
    <alternativeName>
        <fullName evidence="14">UDP-N-acetylmuramoyl-L-alanine synthetase</fullName>
    </alternativeName>
</protein>
<feature type="domain" description="Mur ligase N-terminal catalytic" evidence="15">
    <location>
        <begin position="15"/>
        <end position="114"/>
    </location>
</feature>
<keyword evidence="6 14" id="KW-0132">Cell division</keyword>
<evidence type="ECO:0000313" key="18">
    <source>
        <dbReference type="EMBL" id="RDH40253.1"/>
    </source>
</evidence>
<dbReference type="InterPro" id="IPR005758">
    <property type="entry name" value="UDP-N-AcMur_Ala_ligase_MurC"/>
</dbReference>
<feature type="domain" description="Mur ligase C-terminal" evidence="16">
    <location>
        <begin position="320"/>
        <end position="455"/>
    </location>
</feature>
<evidence type="ECO:0000256" key="6">
    <source>
        <dbReference type="ARBA" id="ARBA00022618"/>
    </source>
</evidence>
<feature type="domain" description="Mur ligase central" evidence="17">
    <location>
        <begin position="118"/>
        <end position="298"/>
    </location>
</feature>
<reference evidence="18 19" key="1">
    <citation type="journal article" date="2017" name="Int. J. Syst. Evol. Microbiol.">
        <title>Aquarickettsiella crustaci n. gen. n. sp. (Gammaproteobacteria: Legionellales: Coxiellaceae); a bacterial pathogen of the freshwater crustacean: Gammarus fossarum (Malacostraca: Amphipoda).</title>
        <authorList>
            <person name="Bojko J."/>
            <person name="Dunn A.M."/>
            <person name="Stebbing P.D."/>
            <person name="Van Aerle R."/>
            <person name="Bacela-Spychalska K."/>
            <person name="Bean T.P."/>
            <person name="Stentiford G.D."/>
        </authorList>
    </citation>
    <scope>NUCLEOTIDE SEQUENCE [LARGE SCALE GENOMIC DNA]</scope>
    <source>
        <strain evidence="18">RA15029</strain>
    </source>
</reference>
<dbReference type="InterPro" id="IPR050061">
    <property type="entry name" value="MurCDEF_pg_biosynth"/>
</dbReference>
<evidence type="ECO:0000256" key="14">
    <source>
        <dbReference type="HAMAP-Rule" id="MF_00046"/>
    </source>
</evidence>
<reference evidence="18 19" key="2">
    <citation type="journal article" date="2018" name="J. Invertebr. Pathol.">
        <title>'Candidatus Aquirickettsiella gammari' (Gammaproteobacteria: Legionellales: Coxiellaceae): A bacterial pathogen of the freshwater crustacean Gammarus fossarum (Malacostraca: Amphipoda).</title>
        <authorList>
            <person name="Bojko J."/>
            <person name="Dunn A.M."/>
            <person name="Stebbing P.D."/>
            <person name="van Aerle R."/>
            <person name="Bacela-Spychalska K."/>
            <person name="Bean T.P."/>
            <person name="Urrutia A."/>
            <person name="Stentiford G.D."/>
        </authorList>
    </citation>
    <scope>NUCLEOTIDE SEQUENCE [LARGE SCALE GENOMIC DNA]</scope>
    <source>
        <strain evidence="18">RA15029</strain>
    </source>
</reference>
<evidence type="ECO:0000256" key="2">
    <source>
        <dbReference type="ARBA" id="ARBA00004752"/>
    </source>
</evidence>
<keyword evidence="4 14" id="KW-0963">Cytoplasm</keyword>
<feature type="binding site" evidence="14">
    <location>
        <begin position="120"/>
        <end position="126"/>
    </location>
    <ligand>
        <name>ATP</name>
        <dbReference type="ChEBI" id="CHEBI:30616"/>
    </ligand>
</feature>
<dbReference type="AlphaFoldDB" id="A0A370CHJ5"/>
<evidence type="ECO:0000256" key="5">
    <source>
        <dbReference type="ARBA" id="ARBA00022598"/>
    </source>
</evidence>
<dbReference type="PANTHER" id="PTHR43445:SF3">
    <property type="entry name" value="UDP-N-ACETYLMURAMATE--L-ALANINE LIGASE"/>
    <property type="match status" value="1"/>
</dbReference>
<evidence type="ECO:0000256" key="13">
    <source>
        <dbReference type="ARBA" id="ARBA00047833"/>
    </source>
</evidence>
<keyword evidence="5 14" id="KW-0436">Ligase</keyword>
<organism evidence="18 19">
    <name type="scientific">Candidatus Aquirickettsiella gammari</name>
    <dbReference type="NCBI Taxonomy" id="2016198"/>
    <lineage>
        <taxon>Bacteria</taxon>
        <taxon>Pseudomonadati</taxon>
        <taxon>Pseudomonadota</taxon>
        <taxon>Gammaproteobacteria</taxon>
        <taxon>Legionellales</taxon>
        <taxon>Coxiellaceae</taxon>
        <taxon>Candidatus Aquirickettsiella</taxon>
    </lineage>
</organism>
<dbReference type="HAMAP" id="MF_00046">
    <property type="entry name" value="MurC"/>
    <property type="match status" value="1"/>
</dbReference>
<comment type="caution">
    <text evidence="18">The sequence shown here is derived from an EMBL/GenBank/DDBJ whole genome shotgun (WGS) entry which is preliminary data.</text>
</comment>
<dbReference type="GO" id="GO:0071555">
    <property type="term" value="P:cell wall organization"/>
    <property type="evidence" value="ECO:0007669"/>
    <property type="project" value="UniProtKB-KW"/>
</dbReference>
<dbReference type="InterPro" id="IPR000713">
    <property type="entry name" value="Mur_ligase_N"/>
</dbReference>
<keyword evidence="8 14" id="KW-0067">ATP-binding</keyword>
<evidence type="ECO:0000256" key="8">
    <source>
        <dbReference type="ARBA" id="ARBA00022840"/>
    </source>
</evidence>
<dbReference type="NCBIfam" id="TIGR01082">
    <property type="entry name" value="murC"/>
    <property type="match status" value="1"/>
</dbReference>
<keyword evidence="12 14" id="KW-0961">Cell wall biogenesis/degradation</keyword>